<evidence type="ECO:0000313" key="9">
    <source>
        <dbReference type="EMBL" id="CEZ20191.1"/>
    </source>
</evidence>
<keyword evidence="7 8" id="KW-0472">Membrane</keyword>
<dbReference type="GO" id="GO:0008360">
    <property type="term" value="P:regulation of cell shape"/>
    <property type="evidence" value="ECO:0007669"/>
    <property type="project" value="UniProtKB-KW"/>
</dbReference>
<dbReference type="HOGENOM" id="CLU_119315_1_0_4"/>
<feature type="transmembrane region" description="Helical" evidence="8">
    <location>
        <begin position="100"/>
        <end position="121"/>
    </location>
</feature>
<dbReference type="InterPro" id="IPR026034">
    <property type="entry name" value="MreD_proteobac"/>
</dbReference>
<dbReference type="STRING" id="1581557.BN1208_1311"/>
<dbReference type="AlphaFoldDB" id="A0A0D6EXH4"/>
<evidence type="ECO:0000256" key="8">
    <source>
        <dbReference type="SAM" id="Phobius"/>
    </source>
</evidence>
<dbReference type="GO" id="GO:0005886">
    <property type="term" value="C:plasma membrane"/>
    <property type="evidence" value="ECO:0007669"/>
    <property type="project" value="UniProtKB-SubCell"/>
</dbReference>
<dbReference type="OrthoDB" id="5297408at2"/>
<evidence type="ECO:0000256" key="6">
    <source>
        <dbReference type="ARBA" id="ARBA00022989"/>
    </source>
</evidence>
<keyword evidence="4 8" id="KW-0812">Transmembrane</keyword>
<feature type="transmembrane region" description="Helical" evidence="8">
    <location>
        <begin position="127"/>
        <end position="144"/>
    </location>
</feature>
<keyword evidence="3" id="KW-1003">Cell membrane</keyword>
<feature type="transmembrane region" description="Helical" evidence="8">
    <location>
        <begin position="6"/>
        <end position="27"/>
    </location>
</feature>
<keyword evidence="10" id="KW-1185">Reference proteome</keyword>
<dbReference type="PANTHER" id="PTHR37484">
    <property type="entry name" value="ROD SHAPE-DETERMINING PROTEIN MRED"/>
    <property type="match status" value="1"/>
</dbReference>
<gene>
    <name evidence="9" type="ORF">BN1208_1311</name>
</gene>
<comment type="similarity">
    <text evidence="2">Belongs to the MreD family.</text>
</comment>
<dbReference type="EMBL" id="LN827929">
    <property type="protein sequence ID" value="CEZ20191.1"/>
    <property type="molecule type" value="Genomic_DNA"/>
</dbReference>
<proteinExistence type="inferred from homology"/>
<comment type="subcellular location">
    <subcellularLocation>
        <location evidence="1">Cell membrane</location>
        <topology evidence="1">Multi-pass membrane protein</topology>
    </subcellularLocation>
</comment>
<organism evidence="9 10">
    <name type="scientific">Candidatus Methylopumilus planktonicus</name>
    <dbReference type="NCBI Taxonomy" id="1581557"/>
    <lineage>
        <taxon>Bacteria</taxon>
        <taxon>Pseudomonadati</taxon>
        <taxon>Pseudomonadota</taxon>
        <taxon>Betaproteobacteria</taxon>
        <taxon>Nitrosomonadales</taxon>
        <taxon>Methylophilaceae</taxon>
        <taxon>Candidatus Methylopumilus</taxon>
    </lineage>
</organism>
<dbReference type="NCBIfam" id="TIGR03426">
    <property type="entry name" value="shape_MreD"/>
    <property type="match status" value="1"/>
</dbReference>
<reference evidence="10" key="1">
    <citation type="submission" date="2014-12" db="EMBL/GenBank/DDBJ databases">
        <authorList>
            <person name="Salcher M.M."/>
        </authorList>
    </citation>
    <scope>NUCLEOTIDE SEQUENCE [LARGE SCALE GENOMIC DNA]</scope>
    <source>
        <strain evidence="10">MMS-10A-171</strain>
    </source>
</reference>
<dbReference type="RefSeq" id="WP_046488961.1">
    <property type="nucleotide sequence ID" value="NZ_LN827929.1"/>
</dbReference>
<evidence type="ECO:0000256" key="1">
    <source>
        <dbReference type="ARBA" id="ARBA00004651"/>
    </source>
</evidence>
<dbReference type="KEGG" id="mbat:BN1208_1311"/>
<keyword evidence="6 8" id="KW-1133">Transmembrane helix</keyword>
<protein>
    <submittedName>
        <fullName evidence="9">Putative Rod shape-determining protein MreD</fullName>
    </submittedName>
</protein>
<dbReference type="InterPro" id="IPR007227">
    <property type="entry name" value="Cell_shape_determining_MreD"/>
</dbReference>
<name>A0A0D6EXH4_9PROT</name>
<dbReference type="PANTHER" id="PTHR37484:SF1">
    <property type="entry name" value="ROD SHAPE-DETERMINING PROTEIN MRED"/>
    <property type="match status" value="1"/>
</dbReference>
<evidence type="ECO:0000256" key="7">
    <source>
        <dbReference type="ARBA" id="ARBA00023136"/>
    </source>
</evidence>
<evidence type="ECO:0000256" key="4">
    <source>
        <dbReference type="ARBA" id="ARBA00022692"/>
    </source>
</evidence>
<sequence>MIKKNKLFIISLIIAAMINLIHINIFNADLTPDFILLTLIFWFFKNPNAVSISTFWFVGLINDFFMGDLLGQHALTYASCYFIAQYFINKIMLNNKHQKLLYIFLIFLSAQMIILIINLTHDLHYPGLGYYLQSITAVFIWHVFSKFKFFKLDR</sequence>
<accession>A0A0D6EXH4</accession>
<evidence type="ECO:0000256" key="3">
    <source>
        <dbReference type="ARBA" id="ARBA00022475"/>
    </source>
</evidence>
<feature type="transmembrane region" description="Helical" evidence="8">
    <location>
        <begin position="70"/>
        <end position="88"/>
    </location>
</feature>
<dbReference type="Pfam" id="PF04093">
    <property type="entry name" value="MreD"/>
    <property type="match status" value="1"/>
</dbReference>
<evidence type="ECO:0000256" key="5">
    <source>
        <dbReference type="ARBA" id="ARBA00022960"/>
    </source>
</evidence>
<dbReference type="Proteomes" id="UP000064007">
    <property type="component" value="Chromosome 1"/>
</dbReference>
<evidence type="ECO:0000313" key="10">
    <source>
        <dbReference type="Proteomes" id="UP000064007"/>
    </source>
</evidence>
<keyword evidence="5" id="KW-0133">Cell shape</keyword>
<evidence type="ECO:0000256" key="2">
    <source>
        <dbReference type="ARBA" id="ARBA00007776"/>
    </source>
</evidence>